<proteinExistence type="predicted"/>
<feature type="compositionally biased region" description="Basic residues" evidence="5">
    <location>
        <begin position="409"/>
        <end position="424"/>
    </location>
</feature>
<dbReference type="KEGG" id="bmic:BMR1_03g03350"/>
<evidence type="ECO:0000256" key="4">
    <source>
        <dbReference type="PROSITE-ProRule" id="PRU00175"/>
    </source>
</evidence>
<dbReference type="AlphaFoldDB" id="A0A1R4AC97"/>
<dbReference type="PANTHER" id="PTHR12618:SF20">
    <property type="entry name" value="PHD AND RING FINGER DOMAIN-CONTAINING PROTEIN 1"/>
    <property type="match status" value="1"/>
</dbReference>
<dbReference type="VEuPathDB" id="PiroplasmaDB:BMR1_03g03350"/>
<dbReference type="PROSITE" id="PS50089">
    <property type="entry name" value="ZF_RING_2"/>
    <property type="match status" value="1"/>
</dbReference>
<dbReference type="Gene3D" id="3.30.40.10">
    <property type="entry name" value="Zinc/RING finger domain, C3HC4 (zinc finger)"/>
    <property type="match status" value="1"/>
</dbReference>
<name>A0A1R4AC97_BABMR</name>
<feature type="domain" description="RING-type" evidence="7">
    <location>
        <begin position="94"/>
        <end position="138"/>
    </location>
</feature>
<dbReference type="SUPFAM" id="SSF57903">
    <property type="entry name" value="FYVE/PHD zinc finger"/>
    <property type="match status" value="1"/>
</dbReference>
<dbReference type="InterPro" id="IPR017907">
    <property type="entry name" value="Znf_RING_CS"/>
</dbReference>
<gene>
    <name evidence="8" type="ORF">BMR1_03g03350</name>
</gene>
<feature type="compositionally biased region" description="Low complexity" evidence="5">
    <location>
        <begin position="367"/>
        <end position="388"/>
    </location>
</feature>
<evidence type="ECO:0000256" key="3">
    <source>
        <dbReference type="ARBA" id="ARBA00022833"/>
    </source>
</evidence>
<reference evidence="8 9" key="1">
    <citation type="journal article" date="2012" name="Nucleic Acids Res.">
        <title>Sequencing of the smallest Apicomplexan genome from the human pathogen Babesia microti.</title>
        <authorList>
            <person name="Cornillot E."/>
            <person name="Hadj-Kaddour K."/>
            <person name="Dassouli A."/>
            <person name="Noel B."/>
            <person name="Ranwez V."/>
            <person name="Vacherie B."/>
            <person name="Augagneur Y."/>
            <person name="Bres V."/>
            <person name="Duclos A."/>
            <person name="Randazzo S."/>
            <person name="Carcy B."/>
            <person name="Debierre-Grockiego F."/>
            <person name="Delbecq S."/>
            <person name="Moubri-Menage K."/>
            <person name="Shams-Eldin H."/>
            <person name="Usmani-Brown S."/>
            <person name="Bringaud F."/>
            <person name="Wincker P."/>
            <person name="Vivares C.P."/>
            <person name="Schwarz R.T."/>
            <person name="Schetters T.P."/>
            <person name="Krause P.J."/>
            <person name="Gorenflot A."/>
            <person name="Berry V."/>
            <person name="Barbe V."/>
            <person name="Ben Mamoun C."/>
        </authorList>
    </citation>
    <scope>NUCLEOTIDE SEQUENCE [LARGE SCALE GENOMIC DNA]</scope>
    <source>
        <strain evidence="8 9">RI</strain>
    </source>
</reference>
<dbReference type="PANTHER" id="PTHR12618">
    <property type="entry name" value="PHD AND RING FINGER DOMAIN-CONTAINING PROTEIN 1"/>
    <property type="match status" value="1"/>
</dbReference>
<dbReference type="PROSITE" id="PS50016">
    <property type="entry name" value="ZF_PHD_2"/>
    <property type="match status" value="1"/>
</dbReference>
<dbReference type="RefSeq" id="XP_021338706.1">
    <property type="nucleotide sequence ID" value="XM_021482156.1"/>
</dbReference>
<accession>A0A1R4AC97</accession>
<dbReference type="SUPFAM" id="SSF57850">
    <property type="entry name" value="RING/U-box"/>
    <property type="match status" value="1"/>
</dbReference>
<feature type="compositionally biased region" description="Polar residues" evidence="5">
    <location>
        <begin position="389"/>
        <end position="399"/>
    </location>
</feature>
<organism evidence="8 9">
    <name type="scientific">Babesia microti (strain RI)</name>
    <dbReference type="NCBI Taxonomy" id="1133968"/>
    <lineage>
        <taxon>Eukaryota</taxon>
        <taxon>Sar</taxon>
        <taxon>Alveolata</taxon>
        <taxon>Apicomplexa</taxon>
        <taxon>Aconoidasida</taxon>
        <taxon>Piroplasmida</taxon>
        <taxon>Babesiidae</taxon>
        <taxon>Babesia</taxon>
    </lineage>
</organism>
<dbReference type="InterPro" id="IPR019787">
    <property type="entry name" value="Znf_PHD-finger"/>
</dbReference>
<reference evidence="8 9" key="2">
    <citation type="journal article" date="2013" name="PLoS ONE">
        <title>Whole genome mapping and re-organization of the nuclear and mitochondrial genomes of Babesia microti isolates.</title>
        <authorList>
            <person name="Cornillot E."/>
            <person name="Dassouli A."/>
            <person name="Garg A."/>
            <person name="Pachikara N."/>
            <person name="Randazzo S."/>
            <person name="Depoix D."/>
            <person name="Carcy B."/>
            <person name="Delbecq S."/>
            <person name="Frutos R."/>
            <person name="Silva J.C."/>
            <person name="Sutton R."/>
            <person name="Krause P.J."/>
            <person name="Mamoun C.B."/>
        </authorList>
    </citation>
    <scope>NUCLEOTIDE SEQUENCE [LARGE SCALE GENOMIC DNA]</scope>
    <source>
        <strain evidence="8 9">RI</strain>
    </source>
</reference>
<evidence type="ECO:0000256" key="1">
    <source>
        <dbReference type="ARBA" id="ARBA00022723"/>
    </source>
</evidence>
<evidence type="ECO:0000259" key="6">
    <source>
        <dbReference type="PROSITE" id="PS50016"/>
    </source>
</evidence>
<dbReference type="Pfam" id="PF00628">
    <property type="entry name" value="PHD"/>
    <property type="match status" value="1"/>
</dbReference>
<feature type="domain" description="PHD-type" evidence="6">
    <location>
        <begin position="186"/>
        <end position="236"/>
    </location>
</feature>
<protein>
    <submittedName>
        <fullName evidence="8">PHD and RING finger domain-containing protein 1</fullName>
    </submittedName>
</protein>
<keyword evidence="2 4" id="KW-0863">Zinc-finger</keyword>
<dbReference type="GO" id="GO:0008270">
    <property type="term" value="F:zinc ion binding"/>
    <property type="evidence" value="ECO:0007669"/>
    <property type="project" value="UniProtKB-KW"/>
</dbReference>
<evidence type="ECO:0000256" key="5">
    <source>
        <dbReference type="SAM" id="MobiDB-lite"/>
    </source>
</evidence>
<dbReference type="Gene3D" id="2.30.30.1150">
    <property type="match status" value="1"/>
</dbReference>
<evidence type="ECO:0000313" key="9">
    <source>
        <dbReference type="Proteomes" id="UP000002899"/>
    </source>
</evidence>
<evidence type="ECO:0000259" key="7">
    <source>
        <dbReference type="PROSITE" id="PS50089"/>
    </source>
</evidence>
<evidence type="ECO:0000313" key="8">
    <source>
        <dbReference type="EMBL" id="SJK86564.1"/>
    </source>
</evidence>
<dbReference type="InterPro" id="IPR047157">
    <property type="entry name" value="PHRF1/Atg35"/>
</dbReference>
<dbReference type="InterPro" id="IPR011011">
    <property type="entry name" value="Znf_FYVE_PHD"/>
</dbReference>
<keyword evidence="3" id="KW-0862">Zinc</keyword>
<dbReference type="InterPro" id="IPR001841">
    <property type="entry name" value="Znf_RING"/>
</dbReference>
<dbReference type="EMBL" id="LN871598">
    <property type="protein sequence ID" value="SJK86564.1"/>
    <property type="molecule type" value="Genomic_DNA"/>
</dbReference>
<feature type="region of interest" description="Disordered" evidence="5">
    <location>
        <begin position="273"/>
        <end position="293"/>
    </location>
</feature>
<dbReference type="SMART" id="SM00184">
    <property type="entry name" value="RING"/>
    <property type="match status" value="2"/>
</dbReference>
<dbReference type="PROSITE" id="PS00518">
    <property type="entry name" value="ZF_RING_1"/>
    <property type="match status" value="1"/>
</dbReference>
<dbReference type="CDD" id="cd15543">
    <property type="entry name" value="PHD_RSF1"/>
    <property type="match status" value="1"/>
</dbReference>
<dbReference type="Proteomes" id="UP000002899">
    <property type="component" value="Chromosome III"/>
</dbReference>
<dbReference type="GeneID" id="24425316"/>
<dbReference type="InterPro" id="IPR001965">
    <property type="entry name" value="Znf_PHD"/>
</dbReference>
<feature type="compositionally biased region" description="Low complexity" evidence="5">
    <location>
        <begin position="327"/>
        <end position="345"/>
    </location>
</feature>
<sequence length="504" mass="56688">MQLGFFDDIDDLLEQSKSQHLNPNSGDEGQIVEELKFRSSIPDIESDVLDKVDEYIRTRNDLFIDETTDNRNDTPDQFEFIPNTNRIEYNQPECVICSDGLISLDEEFIGYLDICNHIFCFKCINAWANRTNICPLCKRKFRHIRKLSKEDLTIEAGKISFIQNSGNVVLVEDKSLLSPRDQQIQDTGCEICGHDNDWDMMLLCDECDNGFHIYCLNPPLTHIPPGLWFCTVCVGNNPNLLSSTEQINSAVSNSSNSSRNSTRDLRMDRILVESDSSYSDNNQVSNTSTDNDDIDISDLSNLSLLSDVSNEPNRASSITLSSTMTNANYRTRTNTKTNIISKTNNVLSNGAGRRRGRPRRTNTDRVSNTSSSKNSTSSSSAKRNTTTNGIVNSTKGNNTRVDETNIGGKVRKSRSDKGKKRKKNNLTPIQALGRSFRLGASESIPNNDPISTIFNRERVLTSRLSVSSGFSGRDDTNVPHMRAATESRLLRFMNYEYQKNSTWN</sequence>
<feature type="compositionally biased region" description="Polar residues" evidence="5">
    <location>
        <begin position="274"/>
        <end position="283"/>
    </location>
</feature>
<dbReference type="PROSITE" id="PS01359">
    <property type="entry name" value="ZF_PHD_1"/>
    <property type="match status" value="1"/>
</dbReference>
<keyword evidence="9" id="KW-1185">Reference proteome</keyword>
<dbReference type="OrthoDB" id="365591at2759"/>
<reference evidence="8 9" key="3">
    <citation type="journal article" date="2016" name="Sci. Rep.">
        <title>Genome-wide diversity and gene expression profiling of Babesia microti isolates identify polymorphic genes that mediate host-pathogen interactions.</title>
        <authorList>
            <person name="Silva J.C."/>
            <person name="Cornillot E."/>
            <person name="McCracken C."/>
            <person name="Usmani-Brown S."/>
            <person name="Dwivedi A."/>
            <person name="Ifeonu O.O."/>
            <person name="Crabtree J."/>
            <person name="Gotia H.T."/>
            <person name="Virji A.Z."/>
            <person name="Reynes C."/>
            <person name="Colinge J."/>
            <person name="Kumar V."/>
            <person name="Lawres L."/>
            <person name="Pazzi J.E."/>
            <person name="Pablo J.V."/>
            <person name="Hung C."/>
            <person name="Brancato J."/>
            <person name="Kumari P."/>
            <person name="Orvis J."/>
            <person name="Tretina K."/>
            <person name="Chibucos M."/>
            <person name="Ott S."/>
            <person name="Sadzewicz L."/>
            <person name="Sengamalay N."/>
            <person name="Shetty A.C."/>
            <person name="Su Q."/>
            <person name="Tallon L."/>
            <person name="Fraser C.M."/>
            <person name="Frutos R."/>
            <person name="Molina D.M."/>
            <person name="Krause P.J."/>
            <person name="Ben Mamoun C."/>
        </authorList>
    </citation>
    <scope>NUCLEOTIDE SEQUENCE [LARGE SCALE GENOMIC DNA]</scope>
    <source>
        <strain evidence="8 9">RI</strain>
    </source>
</reference>
<dbReference type="InterPro" id="IPR013083">
    <property type="entry name" value="Znf_RING/FYVE/PHD"/>
</dbReference>
<dbReference type="Pfam" id="PF13639">
    <property type="entry name" value="zf-RING_2"/>
    <property type="match status" value="1"/>
</dbReference>
<dbReference type="InterPro" id="IPR019786">
    <property type="entry name" value="Zinc_finger_PHD-type_CS"/>
</dbReference>
<dbReference type="SMART" id="SM00249">
    <property type="entry name" value="PHD"/>
    <property type="match status" value="1"/>
</dbReference>
<evidence type="ECO:0000256" key="2">
    <source>
        <dbReference type="ARBA" id="ARBA00022771"/>
    </source>
</evidence>
<keyword evidence="1" id="KW-0479">Metal-binding</keyword>
<feature type="region of interest" description="Disordered" evidence="5">
    <location>
        <begin position="327"/>
        <end position="429"/>
    </location>
</feature>